<evidence type="ECO:0000256" key="1">
    <source>
        <dbReference type="SAM" id="MobiDB-lite"/>
    </source>
</evidence>
<evidence type="ECO:0000313" key="2">
    <source>
        <dbReference type="EMBL" id="EEF42023.1"/>
    </source>
</evidence>
<feature type="region of interest" description="Disordered" evidence="1">
    <location>
        <begin position="30"/>
        <end position="52"/>
    </location>
</feature>
<organism evidence="2 3">
    <name type="scientific">Ricinus communis</name>
    <name type="common">Castor bean</name>
    <dbReference type="NCBI Taxonomy" id="3988"/>
    <lineage>
        <taxon>Eukaryota</taxon>
        <taxon>Viridiplantae</taxon>
        <taxon>Streptophyta</taxon>
        <taxon>Embryophyta</taxon>
        <taxon>Tracheophyta</taxon>
        <taxon>Spermatophyta</taxon>
        <taxon>Magnoliopsida</taxon>
        <taxon>eudicotyledons</taxon>
        <taxon>Gunneridae</taxon>
        <taxon>Pentapetalae</taxon>
        <taxon>rosids</taxon>
        <taxon>fabids</taxon>
        <taxon>Malpighiales</taxon>
        <taxon>Euphorbiaceae</taxon>
        <taxon>Acalyphoideae</taxon>
        <taxon>Acalypheae</taxon>
        <taxon>Ricinus</taxon>
    </lineage>
</organism>
<dbReference type="Proteomes" id="UP000008311">
    <property type="component" value="Unassembled WGS sequence"/>
</dbReference>
<gene>
    <name evidence="2" type="ORF">RCOM_1534020</name>
</gene>
<dbReference type="EMBL" id="EQ973854">
    <property type="protein sequence ID" value="EEF42023.1"/>
    <property type="molecule type" value="Genomic_DNA"/>
</dbReference>
<name>B9S2Y8_RICCO</name>
<evidence type="ECO:0000313" key="3">
    <source>
        <dbReference type="Proteomes" id="UP000008311"/>
    </source>
</evidence>
<reference evidence="3" key="1">
    <citation type="journal article" date="2010" name="Nat. Biotechnol.">
        <title>Draft genome sequence of the oilseed species Ricinus communis.</title>
        <authorList>
            <person name="Chan A.P."/>
            <person name="Crabtree J."/>
            <person name="Zhao Q."/>
            <person name="Lorenzi H."/>
            <person name="Orvis J."/>
            <person name="Puiu D."/>
            <person name="Melake-Berhan A."/>
            <person name="Jones K.M."/>
            <person name="Redman J."/>
            <person name="Chen G."/>
            <person name="Cahoon E.B."/>
            <person name="Gedil M."/>
            <person name="Stanke M."/>
            <person name="Haas B.J."/>
            <person name="Wortman J.R."/>
            <person name="Fraser-Liggett C.M."/>
            <person name="Ravel J."/>
            <person name="Rabinowicz P.D."/>
        </authorList>
    </citation>
    <scope>NUCLEOTIDE SEQUENCE [LARGE SCALE GENOMIC DNA]</scope>
    <source>
        <strain evidence="3">cv. Hale</strain>
    </source>
</reference>
<feature type="compositionally biased region" description="Polar residues" evidence="1">
    <location>
        <begin position="42"/>
        <end position="52"/>
    </location>
</feature>
<dbReference type="InParanoid" id="B9S2Y8"/>
<sequence length="52" mass="5723">MGVAKLMQGKNFNFCRTAMANWIGESNKSFQGSMDTDDTSDNNKGTVFLNIS</sequence>
<dbReference type="AlphaFoldDB" id="B9S2Y8"/>
<protein>
    <submittedName>
        <fullName evidence="2">Uncharacterized protein</fullName>
    </submittedName>
</protein>
<keyword evidence="3" id="KW-1185">Reference proteome</keyword>
<proteinExistence type="predicted"/>
<accession>B9S2Y8</accession>